<evidence type="ECO:0000313" key="1">
    <source>
        <dbReference type="EMBL" id="MBD8007718.1"/>
    </source>
</evidence>
<protein>
    <recommendedName>
        <fullName evidence="3">Transposase</fullName>
    </recommendedName>
</protein>
<evidence type="ECO:0008006" key="3">
    <source>
        <dbReference type="Google" id="ProtNLM"/>
    </source>
</evidence>
<accession>A0ABR8VSF9</accession>
<organism evidence="1 2">
    <name type="scientific">Bacillus norwichensis</name>
    <dbReference type="NCBI Taxonomy" id="2762217"/>
    <lineage>
        <taxon>Bacteria</taxon>
        <taxon>Bacillati</taxon>
        <taxon>Bacillota</taxon>
        <taxon>Bacilli</taxon>
        <taxon>Bacillales</taxon>
        <taxon>Bacillaceae</taxon>
        <taxon>Bacillus</taxon>
    </lineage>
</organism>
<comment type="caution">
    <text evidence="1">The sequence shown here is derived from an EMBL/GenBank/DDBJ whole genome shotgun (WGS) entry which is preliminary data.</text>
</comment>
<keyword evidence="2" id="KW-1185">Reference proteome</keyword>
<gene>
    <name evidence="1" type="ORF">H9631_22025</name>
</gene>
<dbReference type="Proteomes" id="UP000648182">
    <property type="component" value="Unassembled WGS sequence"/>
</dbReference>
<evidence type="ECO:0000313" key="2">
    <source>
        <dbReference type="Proteomes" id="UP000648182"/>
    </source>
</evidence>
<name>A0ABR8VSF9_9BACI</name>
<reference evidence="1 2" key="1">
    <citation type="submission" date="2020-08" db="EMBL/GenBank/DDBJ databases">
        <title>A Genomic Blueprint of the Chicken Gut Microbiome.</title>
        <authorList>
            <person name="Gilroy R."/>
            <person name="Ravi A."/>
            <person name="Getino M."/>
            <person name="Pursley I."/>
            <person name="Horton D.L."/>
            <person name="Alikhan N.-F."/>
            <person name="Baker D."/>
            <person name="Gharbi K."/>
            <person name="Hall N."/>
            <person name="Watson M."/>
            <person name="Adriaenssens E.M."/>
            <person name="Foster-Nyarko E."/>
            <person name="Jarju S."/>
            <person name="Secka A."/>
            <person name="Antonio M."/>
            <person name="Oren A."/>
            <person name="Chaudhuri R."/>
            <person name="La Ragione R.M."/>
            <person name="Hildebrand F."/>
            <person name="Pallen M.J."/>
        </authorList>
    </citation>
    <scope>NUCLEOTIDE SEQUENCE [LARGE SCALE GENOMIC DNA]</scope>
    <source>
        <strain evidence="1 2">Sa1BUA2</strain>
    </source>
</reference>
<dbReference type="EMBL" id="JACSPV010000091">
    <property type="protein sequence ID" value="MBD8007718.1"/>
    <property type="molecule type" value="Genomic_DNA"/>
</dbReference>
<dbReference type="RefSeq" id="WP_191816594.1">
    <property type="nucleotide sequence ID" value="NZ_JACSPV010000091.1"/>
</dbReference>
<sequence>MPQKPLTIVPVTLHPVLNVSLPTVSTNPSSPCTIKLANAEIIFKNGVEEYIIQTIMRELIDR</sequence>
<proteinExistence type="predicted"/>